<dbReference type="InterPro" id="IPR015943">
    <property type="entry name" value="WD40/YVTN_repeat-like_dom_sf"/>
</dbReference>
<keyword evidence="1" id="KW-0853">WD repeat</keyword>
<feature type="repeat" description="WD" evidence="1">
    <location>
        <begin position="107"/>
        <end position="140"/>
    </location>
</feature>
<dbReference type="Gene3D" id="2.130.10.10">
    <property type="entry name" value="YVTN repeat-like/Quinoprotein amine dehydrogenase"/>
    <property type="match status" value="2"/>
</dbReference>
<sequence>MEIDDATEDWQPYLHMTIAPGSTGITRMSWNGSNRLALCGRERTVYIHDFDDSLNVNFPIQGKDISELRFAKEDLLVVATLSGEISAFKLNRTFRRGITPVMFNRHLHAHHSPVFALDVDPRGAHFISAGADKVIKMWNICGQKLLGQFRKHTNAVRQLAYSWEGSQFLSAADDREIIEWDARSQNPIASLTNTGGGASAISYLPGGHVVVGHRDNSLRVYDARTKKSICCYQLYENPIRDLSVHSSGQFAATCSETDQCSTVIDLVNGITLTTFTMKIPLKSATFLTPCQPPSNEFDTSDYLCLPGRNRKLNIFNTCLTKLLDNEDRKSGARLSEDSKENEIDYSKQLAETIENANRKDTPDEGQTGSQKKSKRRMTMARKSIMPKSISVDVIQEEVPDDEKPQLLSAGSSTTKLIALMANMSDRLDELEKQMKCKIQNMETRLIRLEQNPIHPSQKKNSEQR</sequence>
<dbReference type="PROSITE" id="PS50082">
    <property type="entry name" value="WD_REPEATS_2"/>
    <property type="match status" value="2"/>
</dbReference>
<dbReference type="SMART" id="SM00320">
    <property type="entry name" value="WD40"/>
    <property type="match status" value="5"/>
</dbReference>
<dbReference type="SUPFAM" id="SSF50978">
    <property type="entry name" value="WD40 repeat-like"/>
    <property type="match status" value="1"/>
</dbReference>
<reference evidence="5" key="1">
    <citation type="submission" date="2025-08" db="UniProtKB">
        <authorList>
            <consortium name="RefSeq"/>
        </authorList>
    </citation>
    <scope>IDENTIFICATION</scope>
</reference>
<protein>
    <submittedName>
        <fullName evidence="5">POC1 centriolar protein homolog A</fullName>
    </submittedName>
</protein>
<dbReference type="GeneID" id="100904591"/>
<dbReference type="InterPro" id="IPR036322">
    <property type="entry name" value="WD40_repeat_dom_sf"/>
</dbReference>
<evidence type="ECO:0000256" key="3">
    <source>
        <dbReference type="SAM" id="MobiDB-lite"/>
    </source>
</evidence>
<dbReference type="PANTHER" id="PTHR19879:SF9">
    <property type="entry name" value="TRANSCRIPTION INITIATION FACTOR TFIID SUBUNIT 5"/>
    <property type="match status" value="1"/>
</dbReference>
<accession>A0AAJ6QMP5</accession>
<evidence type="ECO:0000313" key="5">
    <source>
        <dbReference type="RefSeq" id="XP_003737900.1"/>
    </source>
</evidence>
<evidence type="ECO:0000313" key="4">
    <source>
        <dbReference type="Proteomes" id="UP000694867"/>
    </source>
</evidence>
<gene>
    <name evidence="5" type="primary">LOC100904591</name>
</gene>
<dbReference type="PROSITE" id="PS50294">
    <property type="entry name" value="WD_REPEATS_REGION"/>
    <property type="match status" value="2"/>
</dbReference>
<name>A0AAJ6QMP5_9ACAR</name>
<dbReference type="AlphaFoldDB" id="A0AAJ6QMP5"/>
<dbReference type="InterPro" id="IPR001680">
    <property type="entry name" value="WD40_rpt"/>
</dbReference>
<dbReference type="KEGG" id="goe:100904591"/>
<feature type="region of interest" description="Disordered" evidence="3">
    <location>
        <begin position="353"/>
        <end position="385"/>
    </location>
</feature>
<feature type="coiled-coil region" evidence="2">
    <location>
        <begin position="413"/>
        <end position="451"/>
    </location>
</feature>
<dbReference type="PANTHER" id="PTHR19879">
    <property type="entry name" value="TRANSCRIPTION INITIATION FACTOR TFIID"/>
    <property type="match status" value="1"/>
</dbReference>
<evidence type="ECO:0000256" key="1">
    <source>
        <dbReference type="PROSITE-ProRule" id="PRU00221"/>
    </source>
</evidence>
<dbReference type="Proteomes" id="UP000694867">
    <property type="component" value="Unplaced"/>
</dbReference>
<dbReference type="RefSeq" id="XP_003737900.1">
    <property type="nucleotide sequence ID" value="XM_003737852.1"/>
</dbReference>
<proteinExistence type="predicted"/>
<keyword evidence="4" id="KW-1185">Reference proteome</keyword>
<organism evidence="4 5">
    <name type="scientific">Galendromus occidentalis</name>
    <name type="common">western predatory mite</name>
    <dbReference type="NCBI Taxonomy" id="34638"/>
    <lineage>
        <taxon>Eukaryota</taxon>
        <taxon>Metazoa</taxon>
        <taxon>Ecdysozoa</taxon>
        <taxon>Arthropoda</taxon>
        <taxon>Chelicerata</taxon>
        <taxon>Arachnida</taxon>
        <taxon>Acari</taxon>
        <taxon>Parasitiformes</taxon>
        <taxon>Mesostigmata</taxon>
        <taxon>Gamasina</taxon>
        <taxon>Phytoseioidea</taxon>
        <taxon>Phytoseiidae</taxon>
        <taxon>Typhlodrominae</taxon>
        <taxon>Galendromus</taxon>
    </lineage>
</organism>
<feature type="repeat" description="WD" evidence="1">
    <location>
        <begin position="149"/>
        <end position="190"/>
    </location>
</feature>
<evidence type="ECO:0000256" key="2">
    <source>
        <dbReference type="SAM" id="Coils"/>
    </source>
</evidence>
<dbReference type="Pfam" id="PF00400">
    <property type="entry name" value="WD40"/>
    <property type="match status" value="2"/>
</dbReference>
<keyword evidence="2" id="KW-0175">Coiled coil</keyword>